<protein>
    <submittedName>
        <fullName evidence="1">Uncharacterized protein</fullName>
    </submittedName>
</protein>
<dbReference type="RefSeq" id="WP_283871485.1">
    <property type="nucleotide sequence ID" value="NZ_CP126101.1"/>
</dbReference>
<dbReference type="EMBL" id="CP126101">
    <property type="protein sequence ID" value="WHY53110.1"/>
    <property type="molecule type" value="Genomic_DNA"/>
</dbReference>
<organism evidence="1 2">
    <name type="scientific">Lysinibacillus pakistanensis</name>
    <dbReference type="NCBI Taxonomy" id="759811"/>
    <lineage>
        <taxon>Bacteria</taxon>
        <taxon>Bacillati</taxon>
        <taxon>Bacillota</taxon>
        <taxon>Bacilli</taxon>
        <taxon>Bacillales</taxon>
        <taxon>Bacillaceae</taxon>
        <taxon>Lysinibacillus</taxon>
    </lineage>
</organism>
<gene>
    <name evidence="1" type="ORF">QNH24_07665</name>
</gene>
<evidence type="ECO:0000313" key="2">
    <source>
        <dbReference type="Proteomes" id="UP001178322"/>
    </source>
</evidence>
<sequence length="171" mass="20478">MTKRETKLTLADIQKSADAINKKQKFYIDKEQGKFIYYYPKFSKRKITILINDLANSLEYAQQHKLEYFENDYELNNYIFFLIIKHFTDLQSELKDKPIETHFATMNYLVDIGWYDIFLTKMFTMQEISNALEEINKRLHLSIKFLEMEKEYFNILQATAAKDTEGTSDDF</sequence>
<name>A0AAX3X304_9BACI</name>
<accession>A0AAX3X304</accession>
<reference evidence="1" key="1">
    <citation type="submission" date="2023-05" db="EMBL/GenBank/DDBJ databases">
        <title>Comparative genomics of Bacillaceae isolates and their secondary metabolite potential.</title>
        <authorList>
            <person name="Song L."/>
            <person name="Nielsen L.J."/>
            <person name="Mohite O."/>
            <person name="Xu X."/>
            <person name="Weber T."/>
            <person name="Kovacs A.T."/>
        </authorList>
    </citation>
    <scope>NUCLEOTIDE SEQUENCE</scope>
    <source>
        <strain evidence="1">LY1</strain>
    </source>
</reference>
<dbReference type="Proteomes" id="UP001178322">
    <property type="component" value="Chromosome"/>
</dbReference>
<evidence type="ECO:0000313" key="1">
    <source>
        <dbReference type="EMBL" id="WHY53110.1"/>
    </source>
</evidence>
<proteinExistence type="predicted"/>
<dbReference type="AlphaFoldDB" id="A0AAX3X304"/>